<dbReference type="InterPro" id="IPR050921">
    <property type="entry name" value="T4SS_GSP_E_ATPase"/>
</dbReference>
<evidence type="ECO:0000256" key="1">
    <source>
        <dbReference type="ARBA" id="ARBA00006611"/>
    </source>
</evidence>
<dbReference type="InterPro" id="IPR027417">
    <property type="entry name" value="P-loop_NTPase"/>
</dbReference>
<dbReference type="EMBL" id="DVOR01000134">
    <property type="protein sequence ID" value="HIV09299.1"/>
    <property type="molecule type" value="Genomic_DNA"/>
</dbReference>
<evidence type="ECO:0000313" key="3">
    <source>
        <dbReference type="EMBL" id="HIV09299.1"/>
    </source>
</evidence>
<organism evidence="3 4">
    <name type="scientific">Candidatus Spyradenecus faecavium</name>
    <dbReference type="NCBI Taxonomy" id="2840947"/>
    <lineage>
        <taxon>Bacteria</taxon>
        <taxon>Pseudomonadati</taxon>
        <taxon>Lentisphaerota</taxon>
        <taxon>Lentisphaeria</taxon>
        <taxon>Lentisphaerales</taxon>
        <taxon>Lentisphaeraceae</taxon>
        <taxon>Lentisphaeraceae incertae sedis</taxon>
        <taxon>Candidatus Spyradenecus</taxon>
    </lineage>
</organism>
<comment type="similarity">
    <text evidence="1">Belongs to the GSP E family.</text>
</comment>
<proteinExistence type="inferred from homology"/>
<feature type="domain" description="Bacterial type II secretion system protein E" evidence="2">
    <location>
        <begin position="180"/>
        <end position="455"/>
    </location>
</feature>
<dbReference type="Gene3D" id="3.40.50.300">
    <property type="entry name" value="P-loop containing nucleotide triphosphate hydrolases"/>
    <property type="match status" value="1"/>
</dbReference>
<gene>
    <name evidence="3" type="ORF">IAC79_04215</name>
</gene>
<dbReference type="PANTHER" id="PTHR30486">
    <property type="entry name" value="TWITCHING MOTILITY PROTEIN PILT"/>
    <property type="match status" value="1"/>
</dbReference>
<evidence type="ECO:0000259" key="2">
    <source>
        <dbReference type="Pfam" id="PF00437"/>
    </source>
</evidence>
<protein>
    <submittedName>
        <fullName evidence="3">CpaF family protein</fullName>
    </submittedName>
</protein>
<dbReference type="Proteomes" id="UP000886845">
    <property type="component" value="Unassembled WGS sequence"/>
</dbReference>
<dbReference type="AlphaFoldDB" id="A0A9D1T336"/>
<dbReference type="Gene3D" id="3.30.450.380">
    <property type="match status" value="1"/>
</dbReference>
<dbReference type="Pfam" id="PF00437">
    <property type="entry name" value="T2SSE"/>
    <property type="match status" value="1"/>
</dbReference>
<sequence length="535" mass="57786">MNPLALYRDGKRIATLKPSGKPGECFYLGSAPACDVVVADAAFGLADRQLRLTPGGSLWWAEELTGDGSLEADGRRAAKLPIAGRVALSVRGFAFEAECGAAAGRVGRRDLARDWLYERALFRLSQEIGGAEAVADAELERRVVDFLDETLRERPPQLAGLPEETLAELRAETVEDMLRLGPLEPLIADDSITEIMVIDYRRIYVERSGKLTLTARHFRDPEHLIRVIERIVTPIGRRIDESSPLVDARLADGSRVNAVIPPITPDGACLTIRKFGKSLFTLDKLISIGSLTPPMARFIEASVALRKNIVVSGGTGSGKTSLLNAISLCIGGGERIVTIEDSLELKLQQDHVVRMEARPANAEGKGAVPIRALVANSLRMRPDRIVVGECRGGEALDMLQAMNTGHDGSLTTVHANSPRDTVARLETLCLMAGMDLPLSAIRAQIVAAVDLIVQTARLSDGSRKVTAVTEVLGLDDRGQPRLRDLFVFRQTGVDPKTRKVLGGHVAVGRPTFLGDFALRGVPLDTAIFDGVPDEP</sequence>
<dbReference type="PANTHER" id="PTHR30486:SF15">
    <property type="entry name" value="TYPE II_IV SECRETION SYSTEM ATPASE"/>
    <property type="match status" value="1"/>
</dbReference>
<reference evidence="3" key="2">
    <citation type="journal article" date="2021" name="PeerJ">
        <title>Extensive microbial diversity within the chicken gut microbiome revealed by metagenomics and culture.</title>
        <authorList>
            <person name="Gilroy R."/>
            <person name="Ravi A."/>
            <person name="Getino M."/>
            <person name="Pursley I."/>
            <person name="Horton D.L."/>
            <person name="Alikhan N.F."/>
            <person name="Baker D."/>
            <person name="Gharbi K."/>
            <person name="Hall N."/>
            <person name="Watson M."/>
            <person name="Adriaenssens E.M."/>
            <person name="Foster-Nyarko E."/>
            <person name="Jarju S."/>
            <person name="Secka A."/>
            <person name="Antonio M."/>
            <person name="Oren A."/>
            <person name="Chaudhuri R.R."/>
            <person name="La Ragione R."/>
            <person name="Hildebrand F."/>
            <person name="Pallen M.J."/>
        </authorList>
    </citation>
    <scope>NUCLEOTIDE SEQUENCE</scope>
    <source>
        <strain evidence="3">35461</strain>
    </source>
</reference>
<name>A0A9D1T336_9BACT</name>
<evidence type="ECO:0000313" key="4">
    <source>
        <dbReference type="Proteomes" id="UP000886845"/>
    </source>
</evidence>
<dbReference type="CDD" id="cd01130">
    <property type="entry name" value="VirB11-like_ATPase"/>
    <property type="match status" value="1"/>
</dbReference>
<dbReference type="SUPFAM" id="SSF52540">
    <property type="entry name" value="P-loop containing nucleoside triphosphate hydrolases"/>
    <property type="match status" value="1"/>
</dbReference>
<accession>A0A9D1T336</accession>
<comment type="caution">
    <text evidence="3">The sequence shown here is derived from an EMBL/GenBank/DDBJ whole genome shotgun (WGS) entry which is preliminary data.</text>
</comment>
<dbReference type="InterPro" id="IPR001482">
    <property type="entry name" value="T2SS/T4SS_dom"/>
</dbReference>
<reference evidence="3" key="1">
    <citation type="submission" date="2020-10" db="EMBL/GenBank/DDBJ databases">
        <authorList>
            <person name="Gilroy R."/>
        </authorList>
    </citation>
    <scope>NUCLEOTIDE SEQUENCE</scope>
    <source>
        <strain evidence="3">35461</strain>
    </source>
</reference>
<dbReference type="GO" id="GO:0016887">
    <property type="term" value="F:ATP hydrolysis activity"/>
    <property type="evidence" value="ECO:0007669"/>
    <property type="project" value="InterPro"/>
</dbReference>